<keyword evidence="4" id="KW-1185">Reference proteome</keyword>
<dbReference type="PANTHER" id="PTHR21558">
    <property type="entry name" value="SPEER/SPETEX"/>
    <property type="match status" value="1"/>
</dbReference>
<name>A0A8C6GSX6_MUSSI</name>
<reference evidence="3" key="1">
    <citation type="submission" date="2025-08" db="UniProtKB">
        <authorList>
            <consortium name="Ensembl"/>
        </authorList>
    </citation>
    <scope>IDENTIFICATION</scope>
</reference>
<feature type="domain" description="Disks large homolog 5 N-terminal" evidence="2">
    <location>
        <begin position="7"/>
        <end position="82"/>
    </location>
</feature>
<dbReference type="InterPro" id="IPR006907">
    <property type="entry name" value="DLG5_N"/>
</dbReference>
<reference evidence="3" key="2">
    <citation type="submission" date="2025-09" db="UniProtKB">
        <authorList>
            <consortium name="Ensembl"/>
        </authorList>
    </citation>
    <scope>IDENTIFICATION</scope>
</reference>
<dbReference type="GeneTree" id="ENSGT00940000153178"/>
<dbReference type="AlphaFoldDB" id="A0A8C6GSX6"/>
<dbReference type="PANTHER" id="PTHR21558:SF13">
    <property type="entry name" value="MCG129800-RELATED"/>
    <property type="match status" value="1"/>
</dbReference>
<accession>A0A8C6GSX6</accession>
<evidence type="ECO:0000313" key="4">
    <source>
        <dbReference type="Proteomes" id="UP000694415"/>
    </source>
</evidence>
<dbReference type="Pfam" id="PF04822">
    <property type="entry name" value="Takusan"/>
    <property type="match status" value="1"/>
</dbReference>
<protein>
    <recommendedName>
        <fullName evidence="2">Disks large homolog 5 N-terminal domain-containing protein</fullName>
    </recommendedName>
</protein>
<evidence type="ECO:0000313" key="3">
    <source>
        <dbReference type="Ensembl" id="ENSMSIP00000010814.1"/>
    </source>
</evidence>
<dbReference type="Proteomes" id="UP000694415">
    <property type="component" value="Unplaced"/>
</dbReference>
<dbReference type="Ensembl" id="ENSMSIT00000013718.1">
    <property type="protein sequence ID" value="ENSMSIP00000010814.1"/>
    <property type="gene ID" value="ENSMSIG00000009422.1"/>
</dbReference>
<proteinExistence type="predicted"/>
<organism evidence="3 4">
    <name type="scientific">Mus spicilegus</name>
    <name type="common">Mound-building mouse</name>
    <dbReference type="NCBI Taxonomy" id="10103"/>
    <lineage>
        <taxon>Eukaryota</taxon>
        <taxon>Metazoa</taxon>
        <taxon>Chordata</taxon>
        <taxon>Craniata</taxon>
        <taxon>Vertebrata</taxon>
        <taxon>Euteleostomi</taxon>
        <taxon>Mammalia</taxon>
        <taxon>Eutheria</taxon>
        <taxon>Euarchontoglires</taxon>
        <taxon>Glires</taxon>
        <taxon>Rodentia</taxon>
        <taxon>Myomorpha</taxon>
        <taxon>Muroidea</taxon>
        <taxon>Muridae</taxon>
        <taxon>Murinae</taxon>
        <taxon>Mus</taxon>
        <taxon>Mus</taxon>
    </lineage>
</organism>
<evidence type="ECO:0000259" key="2">
    <source>
        <dbReference type="Pfam" id="PF04822"/>
    </source>
</evidence>
<evidence type="ECO:0000256" key="1">
    <source>
        <dbReference type="SAM" id="MobiDB-lite"/>
    </source>
</evidence>
<sequence length="207" mass="24617">MWRHLKHTSSTASDLSEDEFQKEKERLTTELHLLIQKRNEQRDHLIAFKERSSYRRTMPVENLNPFYEQLKLQNKQVMSTVYKSLKKLIEAQENIHKLNQKISLYSNLHSRLMVEKNLTKMSITRKRESKEVHIDWALIEKYLVDLNQNGKDEQEQPGLQSEVNVTKGYARRWSLVGNVAYPMETHFMMQSFTYCIHAAMYSPTLKI</sequence>
<feature type="region of interest" description="Disordered" evidence="1">
    <location>
        <begin position="1"/>
        <end position="21"/>
    </location>
</feature>